<evidence type="ECO:0000313" key="3">
    <source>
        <dbReference type="Proteomes" id="UP000887565"/>
    </source>
</evidence>
<protein>
    <submittedName>
        <fullName evidence="4">Uncharacterized protein</fullName>
    </submittedName>
</protein>
<keyword evidence="2" id="KW-0802">TPR repeat</keyword>
<keyword evidence="1" id="KW-0677">Repeat</keyword>
<organism evidence="3 4">
    <name type="scientific">Romanomermis culicivorax</name>
    <name type="common">Nematode worm</name>
    <dbReference type="NCBI Taxonomy" id="13658"/>
    <lineage>
        <taxon>Eukaryota</taxon>
        <taxon>Metazoa</taxon>
        <taxon>Ecdysozoa</taxon>
        <taxon>Nematoda</taxon>
        <taxon>Enoplea</taxon>
        <taxon>Dorylaimia</taxon>
        <taxon>Mermithida</taxon>
        <taxon>Mermithoidea</taxon>
        <taxon>Mermithidae</taxon>
        <taxon>Romanomermis</taxon>
    </lineage>
</organism>
<evidence type="ECO:0000256" key="2">
    <source>
        <dbReference type="ARBA" id="ARBA00022803"/>
    </source>
</evidence>
<dbReference type="AlphaFoldDB" id="A0A915JTF7"/>
<dbReference type="InterPro" id="IPR054283">
    <property type="entry name" value="DUF7017"/>
</dbReference>
<dbReference type="WBParaSite" id="nRc.2.0.1.t29388-RA">
    <property type="protein sequence ID" value="nRc.2.0.1.t29388-RA"/>
    <property type="gene ID" value="nRc.2.0.1.g29388"/>
</dbReference>
<evidence type="ECO:0000256" key="1">
    <source>
        <dbReference type="ARBA" id="ARBA00022737"/>
    </source>
</evidence>
<evidence type="ECO:0000313" key="4">
    <source>
        <dbReference type="WBParaSite" id="nRc.2.0.1.t29388-RA"/>
    </source>
</evidence>
<keyword evidence="3" id="KW-1185">Reference proteome</keyword>
<dbReference type="GO" id="GO:0055087">
    <property type="term" value="C:Ski complex"/>
    <property type="evidence" value="ECO:0007669"/>
    <property type="project" value="InterPro"/>
</dbReference>
<accession>A0A915JTF7</accession>
<dbReference type="Proteomes" id="UP000887565">
    <property type="component" value="Unplaced"/>
</dbReference>
<dbReference type="SUPFAM" id="SSF48452">
    <property type="entry name" value="TPR-like"/>
    <property type="match status" value="1"/>
</dbReference>
<dbReference type="InterPro" id="IPR011990">
    <property type="entry name" value="TPR-like_helical_dom_sf"/>
</dbReference>
<name>A0A915JTF7_ROMCU</name>
<dbReference type="Gene3D" id="1.25.40.10">
    <property type="entry name" value="Tetratricopeptide repeat domain"/>
    <property type="match status" value="1"/>
</dbReference>
<sequence length="171" mass="19709">FQRILTADKTNYFALVFAGHCCVELNDALEARKFYDQAVHVDEKQALAWQAYGQYYEKFAVYDKNYCNCLQKIIELTGDETKRLETKLKLAKCMSKIGKSTEAFQEIKTLWSEKLNIGKISKVVVDLIPSLQLNSYKDIKFVVDCYENEVNCCEVALKKEKALGYLNFLLS</sequence>
<dbReference type="PANTHER" id="PTHR15704">
    <property type="entry name" value="SUPERKILLER 3 PROTEIN-RELATED"/>
    <property type="match status" value="1"/>
</dbReference>
<dbReference type="GO" id="GO:0006401">
    <property type="term" value="P:RNA catabolic process"/>
    <property type="evidence" value="ECO:0007669"/>
    <property type="project" value="InterPro"/>
</dbReference>
<reference evidence="4" key="1">
    <citation type="submission" date="2022-11" db="UniProtKB">
        <authorList>
            <consortium name="WormBaseParasite"/>
        </authorList>
    </citation>
    <scope>IDENTIFICATION</scope>
</reference>
<proteinExistence type="predicted"/>
<dbReference type="InterPro" id="IPR039226">
    <property type="entry name" value="Ski3/TTC37"/>
</dbReference>
<dbReference type="Pfam" id="PF22860">
    <property type="entry name" value="DUF7017"/>
    <property type="match status" value="1"/>
</dbReference>
<dbReference type="PANTHER" id="PTHR15704:SF7">
    <property type="entry name" value="SUPERKILLER COMPLEX PROTEIN 3"/>
    <property type="match status" value="1"/>
</dbReference>